<evidence type="ECO:0000313" key="1">
    <source>
        <dbReference type="EMBL" id="AWM41269.1"/>
    </source>
</evidence>
<dbReference type="Proteomes" id="UP000245802">
    <property type="component" value="Chromosome"/>
</dbReference>
<dbReference type="EMBL" id="CP025958">
    <property type="protein sequence ID" value="AWM41269.1"/>
    <property type="molecule type" value="Genomic_DNA"/>
</dbReference>
<dbReference type="SUPFAM" id="SSF53756">
    <property type="entry name" value="UDP-Glycosyltransferase/glycogen phosphorylase"/>
    <property type="match status" value="1"/>
</dbReference>
<keyword evidence="2" id="KW-1185">Reference proteome</keyword>
<evidence type="ECO:0000313" key="2">
    <source>
        <dbReference type="Proteomes" id="UP000245802"/>
    </source>
</evidence>
<dbReference type="Pfam" id="PF13692">
    <property type="entry name" value="Glyco_trans_1_4"/>
    <property type="match status" value="1"/>
</dbReference>
<dbReference type="PANTHER" id="PTHR12526">
    <property type="entry name" value="GLYCOSYLTRANSFERASE"/>
    <property type="match status" value="1"/>
</dbReference>
<dbReference type="Gene3D" id="3.40.50.2000">
    <property type="entry name" value="Glycogen Phosphorylase B"/>
    <property type="match status" value="2"/>
</dbReference>
<proteinExistence type="predicted"/>
<organism evidence="1 2">
    <name type="scientific">Gemmata obscuriglobus</name>
    <dbReference type="NCBI Taxonomy" id="114"/>
    <lineage>
        <taxon>Bacteria</taxon>
        <taxon>Pseudomonadati</taxon>
        <taxon>Planctomycetota</taxon>
        <taxon>Planctomycetia</taxon>
        <taxon>Gemmatales</taxon>
        <taxon>Gemmataceae</taxon>
        <taxon>Gemmata</taxon>
    </lineage>
</organism>
<gene>
    <name evidence="1" type="ORF">C1280_32605</name>
</gene>
<accession>A0A2Z3H3A5</accession>
<dbReference type="KEGG" id="gog:C1280_32605"/>
<sequence>MRRLRHAVRDFNPAVLHAVGADAVRAARLCLSRSEDGNRPRFVASVGTALEGGLGGWLTARQVRGADRVIATGWGEAERYRAAGVLGERLTRISPAAGQPVEPPDRAAFCREIGAPADAHMIFTGGRLEAAYGLKDATVAFDMMRYVSPALNLVFTGDGPDRAVAEDLGRALAFDDFRLRFTGDRSDLAAVTRLAAQVWVLCARGGEWLALRAMAAGRPVLAFRTPELEEIIEDGETGVLVAPGDRAALATKAQELLADPEETVRIGEAGRARVAERFSSARFIEQHIRVYQELGG</sequence>
<reference evidence="1 2" key="1">
    <citation type="submission" date="2018-01" db="EMBL/GenBank/DDBJ databases">
        <title>G. obscuriglobus.</title>
        <authorList>
            <person name="Franke J."/>
            <person name="Blomberg W."/>
            <person name="Selmecki A."/>
        </authorList>
    </citation>
    <scope>NUCLEOTIDE SEQUENCE [LARGE SCALE GENOMIC DNA]</scope>
    <source>
        <strain evidence="1 2">DSM 5831</strain>
    </source>
</reference>
<name>A0A2Z3H3A5_9BACT</name>
<dbReference type="CDD" id="cd03801">
    <property type="entry name" value="GT4_PimA-like"/>
    <property type="match status" value="1"/>
</dbReference>
<dbReference type="AlphaFoldDB" id="A0A2Z3H3A5"/>
<protein>
    <submittedName>
        <fullName evidence="1">Uncharacterized protein</fullName>
    </submittedName>
</protein>